<dbReference type="Gene3D" id="3.40.33.10">
    <property type="entry name" value="CAP"/>
    <property type="match status" value="1"/>
</dbReference>
<evidence type="ECO:0000256" key="4">
    <source>
        <dbReference type="SAM" id="SignalP"/>
    </source>
</evidence>
<dbReference type="SUPFAM" id="SSF55797">
    <property type="entry name" value="PR-1-like"/>
    <property type="match status" value="1"/>
</dbReference>
<proteinExistence type="inferred from homology"/>
<dbReference type="PROSITE" id="PS01010">
    <property type="entry name" value="CRISP_2"/>
    <property type="match status" value="1"/>
</dbReference>
<evidence type="ECO:0000313" key="7">
    <source>
        <dbReference type="Proteomes" id="UP000694413"/>
    </source>
</evidence>
<reference evidence="6" key="1">
    <citation type="submission" date="2025-08" db="UniProtKB">
        <authorList>
            <consortium name="Ensembl"/>
        </authorList>
    </citation>
    <scope>IDENTIFICATION</scope>
</reference>
<evidence type="ECO:0000256" key="2">
    <source>
        <dbReference type="ARBA" id="ARBA00023157"/>
    </source>
</evidence>
<dbReference type="SUPFAM" id="SSF57546">
    <property type="entry name" value="Crisp domain-like"/>
    <property type="match status" value="1"/>
</dbReference>
<dbReference type="InterPro" id="IPR034117">
    <property type="entry name" value="SCP_CRISP"/>
</dbReference>
<name>A0A8D2NC81_ZONAL</name>
<sequence length="244" mass="27040">EMILPAVFLCLTVVLPPSTGQETAALSALSSSRAEQQKLIVDRHNALRRGVKPTASNMMKMEWCPAAAENAQNWANKCALSHSPPNLRRTSKYVQCGENLFMSSAPFSWSDVLQAWYNEEKNFEYGTGAKPKGAMFGHYTQLIWYNSYKVGCGVSYCPTGSYKYFYVCQYCPAGNNPMQIAMPYRSGPKCADCPGHCDKGLCTNPCKYQDLLGNCKNLKMLFGCSHSLVKKKCPASCKCTTQII</sequence>
<organism evidence="6 7">
    <name type="scientific">Zonotrichia albicollis</name>
    <name type="common">White-throated sparrow</name>
    <name type="synonym">Fringilla albicollis</name>
    <dbReference type="NCBI Taxonomy" id="44394"/>
    <lineage>
        <taxon>Eukaryota</taxon>
        <taxon>Metazoa</taxon>
        <taxon>Chordata</taxon>
        <taxon>Craniata</taxon>
        <taxon>Vertebrata</taxon>
        <taxon>Euteleostomi</taxon>
        <taxon>Archelosauria</taxon>
        <taxon>Archosauria</taxon>
        <taxon>Dinosauria</taxon>
        <taxon>Saurischia</taxon>
        <taxon>Theropoda</taxon>
        <taxon>Coelurosauria</taxon>
        <taxon>Aves</taxon>
        <taxon>Neognathae</taxon>
        <taxon>Neoaves</taxon>
        <taxon>Telluraves</taxon>
        <taxon>Australaves</taxon>
        <taxon>Passeriformes</taxon>
        <taxon>Passerellidae</taxon>
        <taxon>Zonotrichia</taxon>
    </lineage>
</organism>
<comment type="caution">
    <text evidence="3">Lacks conserved residue(s) required for the propagation of feature annotation.</text>
</comment>
<dbReference type="Proteomes" id="UP000694413">
    <property type="component" value="Unassembled WGS sequence"/>
</dbReference>
<reference evidence="6" key="2">
    <citation type="submission" date="2025-09" db="UniProtKB">
        <authorList>
            <consortium name="Ensembl"/>
        </authorList>
    </citation>
    <scope>IDENTIFICATION</scope>
</reference>
<dbReference type="CDD" id="cd05383">
    <property type="entry name" value="CAP_CRISP"/>
    <property type="match status" value="1"/>
</dbReference>
<dbReference type="FunFam" id="3.40.33.10:FF:000005">
    <property type="entry name" value="Cysteine-rich secretory protein 2"/>
    <property type="match status" value="1"/>
</dbReference>
<dbReference type="SMART" id="SM00198">
    <property type="entry name" value="SCP"/>
    <property type="match status" value="1"/>
</dbReference>
<dbReference type="PRINTS" id="PR00837">
    <property type="entry name" value="V5TPXLIKE"/>
</dbReference>
<feature type="disulfide bond" evidence="3">
    <location>
        <begin position="224"/>
        <end position="237"/>
    </location>
</feature>
<dbReference type="InterPro" id="IPR014044">
    <property type="entry name" value="CAP_dom"/>
</dbReference>
<dbReference type="PANTHER" id="PTHR10334">
    <property type="entry name" value="CYSTEINE-RICH SECRETORY PROTEIN-RELATED"/>
    <property type="match status" value="1"/>
</dbReference>
<dbReference type="GO" id="GO:0005576">
    <property type="term" value="C:extracellular region"/>
    <property type="evidence" value="ECO:0007669"/>
    <property type="project" value="InterPro"/>
</dbReference>
<dbReference type="PROSITE" id="PS01009">
    <property type="entry name" value="CRISP_1"/>
    <property type="match status" value="1"/>
</dbReference>
<dbReference type="AlphaFoldDB" id="A0A8D2NC81"/>
<evidence type="ECO:0000256" key="3">
    <source>
        <dbReference type="PROSITE-ProRule" id="PRU01005"/>
    </source>
</evidence>
<dbReference type="InterPro" id="IPR001283">
    <property type="entry name" value="CRISP-related"/>
</dbReference>
<accession>A0A8D2NC81</accession>
<dbReference type="Ensembl" id="ENSZALT00000027296.1">
    <property type="protein sequence ID" value="ENSZALP00000020876.1"/>
    <property type="gene ID" value="ENSZALG00000016395.1"/>
</dbReference>
<dbReference type="InterPro" id="IPR003582">
    <property type="entry name" value="ShKT_dom"/>
</dbReference>
<protein>
    <recommendedName>
        <fullName evidence="5">ShKT domain-containing protein</fullName>
    </recommendedName>
</protein>
<dbReference type="PROSITE" id="PS51670">
    <property type="entry name" value="SHKT"/>
    <property type="match status" value="1"/>
</dbReference>
<comment type="similarity">
    <text evidence="1">Belongs to the CRISP family.</text>
</comment>
<keyword evidence="7" id="KW-1185">Reference proteome</keyword>
<dbReference type="InterPro" id="IPR018244">
    <property type="entry name" value="Allrgn_V5/Tpx1_CS"/>
</dbReference>
<dbReference type="Pfam" id="PF00188">
    <property type="entry name" value="CAP"/>
    <property type="match status" value="1"/>
</dbReference>
<feature type="domain" description="ShKT" evidence="5">
    <location>
        <begin position="206"/>
        <end position="239"/>
    </location>
</feature>
<dbReference type="InterPro" id="IPR035940">
    <property type="entry name" value="CAP_sf"/>
</dbReference>
<dbReference type="Gene3D" id="1.10.10.740">
    <property type="entry name" value="Crisp domain"/>
    <property type="match status" value="1"/>
</dbReference>
<feature type="chain" id="PRO_5034484867" description="ShKT domain-containing protein" evidence="4">
    <location>
        <begin position="21"/>
        <end position="244"/>
    </location>
</feature>
<keyword evidence="4" id="KW-0732">Signal</keyword>
<evidence type="ECO:0000256" key="1">
    <source>
        <dbReference type="ARBA" id="ARBA00009923"/>
    </source>
</evidence>
<evidence type="ECO:0000313" key="6">
    <source>
        <dbReference type="Ensembl" id="ENSZALP00000020876.1"/>
    </source>
</evidence>
<feature type="disulfide bond" evidence="3">
    <location>
        <begin position="215"/>
        <end position="233"/>
    </location>
</feature>
<dbReference type="FunFam" id="1.10.10.740:FF:000001">
    <property type="entry name" value="Cysteine-rich secretory protein 2"/>
    <property type="match status" value="1"/>
</dbReference>
<dbReference type="InterPro" id="IPR013871">
    <property type="entry name" value="Cysteine_rich_secretory"/>
</dbReference>
<keyword evidence="2 3" id="KW-1015">Disulfide bond</keyword>
<dbReference type="InterPro" id="IPR042076">
    <property type="entry name" value="Crisp-like_dom"/>
</dbReference>
<feature type="signal peptide" evidence="4">
    <location>
        <begin position="1"/>
        <end position="20"/>
    </location>
</feature>
<evidence type="ECO:0000259" key="5">
    <source>
        <dbReference type="PROSITE" id="PS51670"/>
    </source>
</evidence>
<dbReference type="Pfam" id="PF08562">
    <property type="entry name" value="Crisp"/>
    <property type="match status" value="1"/>
</dbReference>